<keyword evidence="2" id="KW-1185">Reference proteome</keyword>
<protein>
    <submittedName>
        <fullName evidence="1">Uncharacterized protein</fullName>
    </submittedName>
</protein>
<gene>
    <name evidence="1" type="ORF">SAMN02745176_02779</name>
</gene>
<dbReference type="AlphaFoldDB" id="A0A1M6HES5"/>
<evidence type="ECO:0000313" key="1">
    <source>
        <dbReference type="EMBL" id="SHJ20664.1"/>
    </source>
</evidence>
<reference evidence="1 2" key="1">
    <citation type="submission" date="2016-11" db="EMBL/GenBank/DDBJ databases">
        <authorList>
            <person name="Jaros S."/>
            <person name="Januszkiewicz K."/>
            <person name="Wedrychowicz H."/>
        </authorList>
    </citation>
    <scope>NUCLEOTIDE SEQUENCE [LARGE SCALE GENOMIC DNA]</scope>
    <source>
        <strain evidence="1 2">DSM 19022</strain>
    </source>
</reference>
<proteinExistence type="predicted"/>
<accession>A0A1M6HES5</accession>
<dbReference type="RefSeq" id="WP_073026770.1">
    <property type="nucleotide sequence ID" value="NZ_FQZS01000020.1"/>
</dbReference>
<sequence length="62" mass="6871">MSLLITKESGFEDVNIEIAHIYTKDVIESILSNKEIFIDPDDASNIESLDGAYAGDLIKARK</sequence>
<evidence type="ECO:0000313" key="2">
    <source>
        <dbReference type="Proteomes" id="UP000184442"/>
    </source>
</evidence>
<dbReference type="EMBL" id="FQZS01000020">
    <property type="protein sequence ID" value="SHJ20664.1"/>
    <property type="molecule type" value="Genomic_DNA"/>
</dbReference>
<dbReference type="Proteomes" id="UP000184442">
    <property type="component" value="Unassembled WGS sequence"/>
</dbReference>
<name>A0A1M6HES5_9FIRM</name>
<organism evidence="1 2">
    <name type="scientific">Lutispora thermophila DSM 19022</name>
    <dbReference type="NCBI Taxonomy" id="1122184"/>
    <lineage>
        <taxon>Bacteria</taxon>
        <taxon>Bacillati</taxon>
        <taxon>Bacillota</taxon>
        <taxon>Clostridia</taxon>
        <taxon>Lutisporales</taxon>
        <taxon>Lutisporaceae</taxon>
        <taxon>Lutispora</taxon>
    </lineage>
</organism>
<dbReference type="STRING" id="1122184.SAMN02745176_02779"/>
<dbReference type="OrthoDB" id="9772751at2"/>